<evidence type="ECO:0000256" key="8">
    <source>
        <dbReference type="ARBA" id="ARBA00023012"/>
    </source>
</evidence>
<evidence type="ECO:0000256" key="2">
    <source>
        <dbReference type="ARBA" id="ARBA00012438"/>
    </source>
</evidence>
<keyword evidence="8" id="KW-0902">Two-component regulatory system</keyword>
<evidence type="ECO:0000256" key="10">
    <source>
        <dbReference type="SAM" id="MobiDB-lite"/>
    </source>
</evidence>
<keyword evidence="3" id="KW-0597">Phosphoprotein</keyword>
<dbReference type="InterPro" id="IPR050482">
    <property type="entry name" value="Sensor_HK_TwoCompSys"/>
</dbReference>
<keyword evidence="15" id="KW-1185">Reference proteome</keyword>
<dbReference type="PANTHER" id="PTHR24421:SF10">
    <property type="entry name" value="NITRATE_NITRITE SENSOR PROTEIN NARQ"/>
    <property type="match status" value="1"/>
</dbReference>
<feature type="transmembrane region" description="Helical" evidence="11">
    <location>
        <begin position="139"/>
        <end position="155"/>
    </location>
</feature>
<keyword evidence="7" id="KW-0067">ATP-binding</keyword>
<organism evidence="14 15">
    <name type="scientific">Micrococcus endophyticus</name>
    <dbReference type="NCBI Taxonomy" id="455343"/>
    <lineage>
        <taxon>Bacteria</taxon>
        <taxon>Bacillati</taxon>
        <taxon>Actinomycetota</taxon>
        <taxon>Actinomycetes</taxon>
        <taxon>Micrococcales</taxon>
        <taxon>Micrococcaceae</taxon>
        <taxon>Micrococcus</taxon>
    </lineage>
</organism>
<accession>A0A7W9JKE0</accession>
<evidence type="ECO:0000256" key="1">
    <source>
        <dbReference type="ARBA" id="ARBA00000085"/>
    </source>
</evidence>
<keyword evidence="11" id="KW-0472">Membrane</keyword>
<dbReference type="RefSeq" id="WP_184172454.1">
    <property type="nucleotide sequence ID" value="NZ_BAABAG010000013.1"/>
</dbReference>
<dbReference type="Gene3D" id="3.30.565.10">
    <property type="entry name" value="Histidine kinase-like ATPase, C-terminal domain"/>
    <property type="match status" value="1"/>
</dbReference>
<feature type="transmembrane region" description="Helical" evidence="11">
    <location>
        <begin position="108"/>
        <end position="132"/>
    </location>
</feature>
<dbReference type="InterPro" id="IPR036890">
    <property type="entry name" value="HATPase_C_sf"/>
</dbReference>
<reference evidence="14 15" key="1">
    <citation type="submission" date="2020-08" db="EMBL/GenBank/DDBJ databases">
        <title>Sequencing the genomes of 1000 actinobacteria strains.</title>
        <authorList>
            <person name="Klenk H.-P."/>
        </authorList>
    </citation>
    <scope>NUCLEOTIDE SEQUENCE [LARGE SCALE GENOMIC DNA]</scope>
    <source>
        <strain evidence="14 15">DSM 17945</strain>
    </source>
</reference>
<evidence type="ECO:0000256" key="7">
    <source>
        <dbReference type="ARBA" id="ARBA00022840"/>
    </source>
</evidence>
<dbReference type="GO" id="GO:0046983">
    <property type="term" value="F:protein dimerization activity"/>
    <property type="evidence" value="ECO:0007669"/>
    <property type="project" value="InterPro"/>
</dbReference>
<comment type="caution">
    <text evidence="14">The sequence shown here is derived from an EMBL/GenBank/DDBJ whole genome shotgun (WGS) entry which is preliminary data.</text>
</comment>
<name>A0A7W9JKE0_9MICC</name>
<feature type="transmembrane region" description="Helical" evidence="11">
    <location>
        <begin position="167"/>
        <end position="187"/>
    </location>
</feature>
<evidence type="ECO:0000259" key="13">
    <source>
        <dbReference type="Pfam" id="PF07730"/>
    </source>
</evidence>
<dbReference type="PANTHER" id="PTHR24421">
    <property type="entry name" value="NITRATE/NITRITE SENSOR PROTEIN NARX-RELATED"/>
    <property type="match status" value="1"/>
</dbReference>
<keyword evidence="11" id="KW-0812">Transmembrane</keyword>
<evidence type="ECO:0000256" key="6">
    <source>
        <dbReference type="ARBA" id="ARBA00022777"/>
    </source>
</evidence>
<keyword evidence="4" id="KW-0808">Transferase</keyword>
<evidence type="ECO:0000259" key="12">
    <source>
        <dbReference type="Pfam" id="PF02518"/>
    </source>
</evidence>
<dbReference type="GO" id="GO:0016020">
    <property type="term" value="C:membrane"/>
    <property type="evidence" value="ECO:0007669"/>
    <property type="project" value="InterPro"/>
</dbReference>
<gene>
    <name evidence="14" type="ORF">HDA33_001635</name>
</gene>
<dbReference type="Gene3D" id="1.20.5.1930">
    <property type="match status" value="1"/>
</dbReference>
<keyword evidence="9" id="KW-0175">Coiled coil</keyword>
<feature type="domain" description="Signal transduction histidine kinase subgroup 3 dimerisation and phosphoacceptor" evidence="13">
    <location>
        <begin position="211"/>
        <end position="273"/>
    </location>
</feature>
<dbReference type="EMBL" id="JACHMW010000001">
    <property type="protein sequence ID" value="MBB5849071.1"/>
    <property type="molecule type" value="Genomic_DNA"/>
</dbReference>
<dbReference type="CDD" id="cd16917">
    <property type="entry name" value="HATPase_UhpB-NarQ-NarX-like"/>
    <property type="match status" value="1"/>
</dbReference>
<evidence type="ECO:0000256" key="11">
    <source>
        <dbReference type="SAM" id="Phobius"/>
    </source>
</evidence>
<evidence type="ECO:0000256" key="9">
    <source>
        <dbReference type="SAM" id="Coils"/>
    </source>
</evidence>
<feature type="region of interest" description="Disordered" evidence="10">
    <location>
        <begin position="1"/>
        <end position="30"/>
    </location>
</feature>
<evidence type="ECO:0000256" key="5">
    <source>
        <dbReference type="ARBA" id="ARBA00022741"/>
    </source>
</evidence>
<comment type="catalytic activity">
    <reaction evidence="1">
        <text>ATP + protein L-histidine = ADP + protein N-phospho-L-histidine.</text>
        <dbReference type="EC" id="2.7.13.3"/>
    </reaction>
</comment>
<protein>
    <recommendedName>
        <fullName evidence="2">histidine kinase</fullName>
        <ecNumber evidence="2">2.7.13.3</ecNumber>
    </recommendedName>
</protein>
<evidence type="ECO:0000256" key="4">
    <source>
        <dbReference type="ARBA" id="ARBA00022679"/>
    </source>
</evidence>
<dbReference type="GO" id="GO:0005524">
    <property type="term" value="F:ATP binding"/>
    <property type="evidence" value="ECO:0007669"/>
    <property type="project" value="UniProtKB-KW"/>
</dbReference>
<evidence type="ECO:0000256" key="3">
    <source>
        <dbReference type="ARBA" id="ARBA00022553"/>
    </source>
</evidence>
<dbReference type="Pfam" id="PF07730">
    <property type="entry name" value="HisKA_3"/>
    <property type="match status" value="1"/>
</dbReference>
<evidence type="ECO:0000313" key="14">
    <source>
        <dbReference type="EMBL" id="MBB5849071.1"/>
    </source>
</evidence>
<feature type="coiled-coil region" evidence="9">
    <location>
        <begin position="183"/>
        <end position="210"/>
    </location>
</feature>
<feature type="transmembrane region" description="Helical" evidence="11">
    <location>
        <begin position="49"/>
        <end position="70"/>
    </location>
</feature>
<dbReference type="SUPFAM" id="SSF55874">
    <property type="entry name" value="ATPase domain of HSP90 chaperone/DNA topoisomerase II/histidine kinase"/>
    <property type="match status" value="1"/>
</dbReference>
<dbReference type="AlphaFoldDB" id="A0A7W9JKE0"/>
<keyword evidence="6 14" id="KW-0418">Kinase</keyword>
<dbReference type="InterPro" id="IPR003594">
    <property type="entry name" value="HATPase_dom"/>
</dbReference>
<keyword evidence="5" id="KW-0547">Nucleotide-binding</keyword>
<evidence type="ECO:0000313" key="15">
    <source>
        <dbReference type="Proteomes" id="UP000567246"/>
    </source>
</evidence>
<dbReference type="InterPro" id="IPR011712">
    <property type="entry name" value="Sig_transdc_His_kin_sub3_dim/P"/>
</dbReference>
<feature type="transmembrane region" description="Helical" evidence="11">
    <location>
        <begin position="77"/>
        <end position="96"/>
    </location>
</feature>
<sequence length="426" mass="44654">MPEPTAVRPRLLSGAPRRARRSSSSPDEESLGLAGRWRAFWAAGPLSRVYLVAGSVLLLVSAASDLGLIGGEAFATAPLDVAVIVSTTAAFLAQWWRSTVGFTLLVPAGAATIAGGTEALVTLVTAAMLAAVTVTARSWAFVVAAATLALAWGVVRPVASGRPSEAWFVLALMTAGLGVGLFIRESVARRERDRRRIQEAEERARLAAERERRSLARDLHDVVAHNLTIISMQARTAQYLGTPEAAQSVLAVVGDSAKDALVDLRRMLAILQEDGIVDPAGEPGAAGGADGATSADLALTAGRMAAELRSLGMSVEQDLRFDPEAVPMSVRSALHRVLQEATTNAAKHAGAGAEVRIMVAEQGRDVVLEVENTVAAPQRSMRWNSSGVGLQSMRDRVATFGGTLEAGPGGRGWLVRAAIPRAPEGV</sequence>
<dbReference type="Pfam" id="PF02518">
    <property type="entry name" value="HATPase_c"/>
    <property type="match status" value="1"/>
</dbReference>
<keyword evidence="11" id="KW-1133">Transmembrane helix</keyword>
<dbReference type="GO" id="GO:0000155">
    <property type="term" value="F:phosphorelay sensor kinase activity"/>
    <property type="evidence" value="ECO:0007669"/>
    <property type="project" value="InterPro"/>
</dbReference>
<dbReference type="Proteomes" id="UP000567246">
    <property type="component" value="Unassembled WGS sequence"/>
</dbReference>
<proteinExistence type="predicted"/>
<feature type="domain" description="Histidine kinase/HSP90-like ATPase" evidence="12">
    <location>
        <begin position="331"/>
        <end position="420"/>
    </location>
</feature>
<dbReference type="EC" id="2.7.13.3" evidence="2"/>